<dbReference type="FunFam" id="1.10.8.270:FF:000001">
    <property type="entry name" value="TBC1 domain family member 1"/>
    <property type="match status" value="1"/>
</dbReference>
<gene>
    <name evidence="4" type="ORF">WJX81_007131</name>
</gene>
<dbReference type="EMBL" id="JALJOU010000003">
    <property type="protein sequence ID" value="KAK9845463.1"/>
    <property type="molecule type" value="Genomic_DNA"/>
</dbReference>
<dbReference type="SUPFAM" id="SSF47923">
    <property type="entry name" value="Ypt/Rab-GAP domain of gyp1p"/>
    <property type="match status" value="2"/>
</dbReference>
<evidence type="ECO:0000256" key="1">
    <source>
        <dbReference type="ARBA" id="ARBA00022468"/>
    </source>
</evidence>
<dbReference type="InterPro" id="IPR000195">
    <property type="entry name" value="Rab-GAP-TBC_dom"/>
</dbReference>
<name>A0AAW1SIX1_9CHLO</name>
<evidence type="ECO:0000313" key="4">
    <source>
        <dbReference type="EMBL" id="KAK9845463.1"/>
    </source>
</evidence>
<dbReference type="GO" id="GO:0031267">
    <property type="term" value="F:small GTPase binding"/>
    <property type="evidence" value="ECO:0007669"/>
    <property type="project" value="TreeGrafter"/>
</dbReference>
<dbReference type="PANTHER" id="PTHR47219">
    <property type="entry name" value="RAB GTPASE-ACTIVATING PROTEIN 1-LIKE"/>
    <property type="match status" value="1"/>
</dbReference>
<evidence type="ECO:0000259" key="3">
    <source>
        <dbReference type="PROSITE" id="PS50086"/>
    </source>
</evidence>
<evidence type="ECO:0000313" key="5">
    <source>
        <dbReference type="Proteomes" id="UP001445335"/>
    </source>
</evidence>
<evidence type="ECO:0000256" key="2">
    <source>
        <dbReference type="SAM" id="MobiDB-lite"/>
    </source>
</evidence>
<dbReference type="PROSITE" id="PS50086">
    <property type="entry name" value="TBC_RABGAP"/>
    <property type="match status" value="1"/>
</dbReference>
<organism evidence="4 5">
    <name type="scientific">Elliptochloris bilobata</name>
    <dbReference type="NCBI Taxonomy" id="381761"/>
    <lineage>
        <taxon>Eukaryota</taxon>
        <taxon>Viridiplantae</taxon>
        <taxon>Chlorophyta</taxon>
        <taxon>core chlorophytes</taxon>
        <taxon>Trebouxiophyceae</taxon>
        <taxon>Trebouxiophyceae incertae sedis</taxon>
        <taxon>Elliptochloris clade</taxon>
        <taxon>Elliptochloris</taxon>
    </lineage>
</organism>
<dbReference type="Proteomes" id="UP001445335">
    <property type="component" value="Unassembled WGS sequence"/>
</dbReference>
<feature type="compositionally biased region" description="Low complexity" evidence="2">
    <location>
        <begin position="134"/>
        <end position="187"/>
    </location>
</feature>
<reference evidence="4 5" key="1">
    <citation type="journal article" date="2024" name="Nat. Commun.">
        <title>Phylogenomics reveals the evolutionary origins of lichenization in chlorophyte algae.</title>
        <authorList>
            <person name="Puginier C."/>
            <person name="Libourel C."/>
            <person name="Otte J."/>
            <person name="Skaloud P."/>
            <person name="Haon M."/>
            <person name="Grisel S."/>
            <person name="Petersen M."/>
            <person name="Berrin J.G."/>
            <person name="Delaux P.M."/>
            <person name="Dal Grande F."/>
            <person name="Keller J."/>
        </authorList>
    </citation>
    <scope>NUCLEOTIDE SEQUENCE [LARGE SCALE GENOMIC DNA]</scope>
    <source>
        <strain evidence="4 5">SAG 245.80</strain>
    </source>
</reference>
<feature type="compositionally biased region" description="Low complexity" evidence="2">
    <location>
        <begin position="197"/>
        <end position="206"/>
    </location>
</feature>
<protein>
    <recommendedName>
        <fullName evidence="3">Rab-GAP TBC domain-containing protein</fullName>
    </recommendedName>
</protein>
<feature type="domain" description="Rab-GAP TBC" evidence="3">
    <location>
        <begin position="295"/>
        <end position="471"/>
    </location>
</feature>
<keyword evidence="1" id="KW-0343">GTPase activation</keyword>
<dbReference type="GO" id="GO:0005096">
    <property type="term" value="F:GTPase activator activity"/>
    <property type="evidence" value="ECO:0007669"/>
    <property type="project" value="UniProtKB-KW"/>
</dbReference>
<dbReference type="PANTHER" id="PTHR47219:SF9">
    <property type="entry name" value="GTPASE ACTIVATING PROTEIN AND CENTROSOME-ASSOCIATED, ISOFORM B"/>
    <property type="match status" value="1"/>
</dbReference>
<dbReference type="InterPro" id="IPR050302">
    <property type="entry name" value="Rab_GAP_TBC_domain"/>
</dbReference>
<dbReference type="Gene3D" id="1.10.8.270">
    <property type="entry name" value="putative rabgap domain of human tbc1 domain family member 14 like domains"/>
    <property type="match status" value="1"/>
</dbReference>
<sequence>MIRFSDILARGAGSAAELLGDPSLRMKASSLVGQRFKGLQQGVQNGAGQLGRNLAQGPRQVAAILARLQVRLEEQRLATQLQAQRDAPVDVQLGPVLYEDAPQELRSRLWMALLADPSLTGNLQHERVLEEALSPRSQGSGRHSSGGDAAAPGPAASSRGSYDATPDGASLPGDGAAAAAAVPGPDEAAQEATELLGGAAAGSSSSPFLDVHARTGDAGHVSPEAVSTSARPGGDAGHLSAQSSPREEAGLDRWEMVSSASRLYDWQASRLGSPRMGTPLRTDSASSQPDTLRKRLLAAVWAVPWPINTGFDEGSRYNTLLQISVGQEETDEVISRDIHRTFPEHPQFGFEQGQQALFRVLKAYSLHDLEVGYCQGMAFVTGIVLMYLPEEPAFQVLVRLLGPGGPDLRQFYLPGLEGLKQQLRMLEWLMARMAYSAVPVLYASQWLLTCFACPFSAPVACRVIDALLIENRPHCLLRVAMALLAELEPDLLELDDFEELITFIKVSPLQWPPTRMRRVLNHAFSGFISDEMLDAAMRALDMGYEGSLSRRASSVAEAAPGSSSANGSGAAVGAAPAVSARDGSSQSAAAQAAVEPAAALLAPAAADVDELAAQRAFEAELEAELIAHTLWSAPDA</sequence>
<dbReference type="InterPro" id="IPR035969">
    <property type="entry name" value="Rab-GAP_TBC_sf"/>
</dbReference>
<feature type="region of interest" description="Disordered" evidence="2">
    <location>
        <begin position="131"/>
        <end position="250"/>
    </location>
</feature>
<accession>A0AAW1SIX1</accession>
<dbReference type="SMART" id="SM00164">
    <property type="entry name" value="TBC"/>
    <property type="match status" value="1"/>
</dbReference>
<dbReference type="Gene3D" id="1.10.472.80">
    <property type="entry name" value="Ypt/Rab-GAP domain of gyp1p, domain 3"/>
    <property type="match status" value="1"/>
</dbReference>
<proteinExistence type="predicted"/>
<comment type="caution">
    <text evidence="4">The sequence shown here is derived from an EMBL/GenBank/DDBJ whole genome shotgun (WGS) entry which is preliminary data.</text>
</comment>
<keyword evidence="5" id="KW-1185">Reference proteome</keyword>
<dbReference type="Pfam" id="PF00566">
    <property type="entry name" value="RabGAP-TBC"/>
    <property type="match status" value="1"/>
</dbReference>
<dbReference type="AlphaFoldDB" id="A0AAW1SIX1"/>